<gene>
    <name evidence="2" type="ORF">BcabD6B2_27440</name>
</gene>
<dbReference type="EMBL" id="BPLF01000002">
    <property type="protein sequence ID" value="GIX63309.1"/>
    <property type="molecule type" value="Genomic_DNA"/>
</dbReference>
<comment type="caution">
    <text evidence="2">The sequence shown here is derived from an EMBL/GenBank/DDBJ whole genome shotgun (WGS) entry which is preliminary data.</text>
</comment>
<name>A0AAV4LTI3_BABCB</name>
<proteinExistence type="predicted"/>
<evidence type="ECO:0000313" key="2">
    <source>
        <dbReference type="EMBL" id="GIX63309.1"/>
    </source>
</evidence>
<dbReference type="AlphaFoldDB" id="A0AAV4LTI3"/>
<reference evidence="2 3" key="1">
    <citation type="submission" date="2021-06" db="EMBL/GenBank/DDBJ databases">
        <title>Genome sequence of Babesia caballi.</title>
        <authorList>
            <person name="Yamagishi J."/>
            <person name="Kidaka T."/>
            <person name="Ochi A."/>
        </authorList>
    </citation>
    <scope>NUCLEOTIDE SEQUENCE [LARGE SCALE GENOMIC DNA]</scope>
    <source>
        <strain evidence="2">USDA-D6B2</strain>
    </source>
</reference>
<evidence type="ECO:0000313" key="3">
    <source>
        <dbReference type="Proteomes" id="UP001497744"/>
    </source>
</evidence>
<keyword evidence="3" id="KW-1185">Reference proteome</keyword>
<protein>
    <submittedName>
        <fullName evidence="2">Variant erythrocyte surface antigen-1 family protein</fullName>
    </submittedName>
</protein>
<dbReference type="RefSeq" id="XP_067715378.1">
    <property type="nucleotide sequence ID" value="XM_067859277.1"/>
</dbReference>
<sequence>MVKGCPDVAMPTCLKEALELFGALSVSELKERVGEALEGRLMETLKVQEAPNNVFIKAHFDKVSSYLEELRASIVQTAGPNPYGNYAVLSVCSGDALCAQRCAYLIRTILPKLYTTLLFFLFQLEGDSGLGGGVWDGLDCISGPLNEWLTCHQGLPSSLGSSSESSPILLPSGYDNNLSTNDQPDLVTPLTNLISDYGGDDDACLQYLLLGLATVTDWSPCSVVTCLAVLRAACDESAEICREDIEKIHGLGPVLKTLLDRLELLAPKENESDKALLGGLCDGAIDSYSKHLKSTFNAHMMWLKRNLTPLIASLRSLKTDSEKWTQQGLKDAAISGPFGYGFSFGGKWENEWKEDVQSEISGAVSQLTDNLAELENILDEHFKTSRAIWTSESGSAVPVPQNLKQAIDWVLRVSGRDGVVQDQTVVQDLADEVNKLLYTDDLSCCKYGKSKLMSLITTFADGLKTFIGYSDGRKPGGKSGIASKQYRSSYEVSETWVPSWNSYSDTDTGAYAKIFLGCLPLIYYGVTYLYWRCANVNWCKSDWEAMTFNGEWERQSLHIERPPLTNFMEAVGYSDRVQLNGKSGDSVMSKLKGTFNELNIIPNTGDSMSSFYNYLDHLRQNFQTSMTYNPEIYPLYALYFVADSYWKSAVAHSSGISAIFEKIVKTLDTISQTKSGDSEALKQNIAELHQRLKFFLNPGSSQTSHEGPRSADISGTSGVSPQFQHLREQVPVSLPQSPHLRPAGSAKAEGSYFAKGEHGDAAPAGLQTAVEPPLGTVVQRTTEATGKARERVEEISLQQKVKEGEKFNQGVQSDVGQAGKESDELAQSPSQPTAFEIPQQVPYSFPAAPTAGTVAAVVAAGGAAAVYFNVGGSGTILKGLLGLH</sequence>
<dbReference type="GeneID" id="94194790"/>
<accession>A0AAV4LTI3</accession>
<evidence type="ECO:0000256" key="1">
    <source>
        <dbReference type="SAM" id="MobiDB-lite"/>
    </source>
</evidence>
<feature type="region of interest" description="Disordered" evidence="1">
    <location>
        <begin position="697"/>
        <end position="719"/>
    </location>
</feature>
<organism evidence="2 3">
    <name type="scientific">Babesia caballi</name>
    <dbReference type="NCBI Taxonomy" id="5871"/>
    <lineage>
        <taxon>Eukaryota</taxon>
        <taxon>Sar</taxon>
        <taxon>Alveolata</taxon>
        <taxon>Apicomplexa</taxon>
        <taxon>Aconoidasida</taxon>
        <taxon>Piroplasmida</taxon>
        <taxon>Babesiidae</taxon>
        <taxon>Babesia</taxon>
    </lineage>
</organism>
<dbReference type="Proteomes" id="UP001497744">
    <property type="component" value="Unassembled WGS sequence"/>
</dbReference>